<sequence length="440" mass="50623">MPINQLANHIILGTVAFSVSVSIGVFTNPEKALLNGVITVLASSVGSIVANKRLMKQEKQQVGSLLHQIEAFEEEKSILYESVSQGMEAKQQLEASINALQIERSQLLSRVSQLHEQRNDFYQELADFNRQKQQQIDEIENLKKQIKQIEQHQVELNQSLWAKTAQVEPAETRLNRLHGELDRLHSRIADKLHQQKQLERDLAILESQKQELGGEAYDLKTNILALKQRGEQINHSLLYLRMEHQQVQETLISLESELEEMASQVSVKQQQQEQLNRDLANLEHLKQQLESDYHKLQSEMEFLHKLRTVNFQALPQIIETKLSKLFPEEWLAWLKFSQQLSENEKIVLKAILEGDEVTVKRIADEQFTIPQSLINSINDRALATFQDILLVSKDDSVIPDVNQEYISILVEPRSISFKDLLDITPHTSSHTDSVMEEQKL</sequence>
<dbReference type="SUPFAM" id="SSF90257">
    <property type="entry name" value="Myosin rod fragments"/>
    <property type="match status" value="1"/>
</dbReference>
<protein>
    <recommendedName>
        <fullName evidence="4">TerB-C domain-containing protein</fullName>
    </recommendedName>
</protein>
<gene>
    <name evidence="2" type="ORF">NJ959_18985</name>
</gene>
<evidence type="ECO:0000256" key="1">
    <source>
        <dbReference type="SAM" id="Coils"/>
    </source>
</evidence>
<evidence type="ECO:0000313" key="3">
    <source>
        <dbReference type="Proteomes" id="UP001204953"/>
    </source>
</evidence>
<dbReference type="Proteomes" id="UP001204953">
    <property type="component" value="Unassembled WGS sequence"/>
</dbReference>
<feature type="coiled-coil region" evidence="1">
    <location>
        <begin position="244"/>
        <end position="306"/>
    </location>
</feature>
<feature type="coiled-coil region" evidence="1">
    <location>
        <begin position="55"/>
        <end position="215"/>
    </location>
</feature>
<organism evidence="2 3">
    <name type="scientific">Limnofasciculus baicalensis BBK-W-15</name>
    <dbReference type="NCBI Taxonomy" id="2699891"/>
    <lineage>
        <taxon>Bacteria</taxon>
        <taxon>Bacillati</taxon>
        <taxon>Cyanobacteriota</taxon>
        <taxon>Cyanophyceae</taxon>
        <taxon>Coleofasciculales</taxon>
        <taxon>Coleofasciculaceae</taxon>
        <taxon>Limnofasciculus</taxon>
        <taxon>Limnofasciculus baicalensis</taxon>
    </lineage>
</organism>
<accession>A0AAE3KP45</accession>
<name>A0AAE3KP45_9CYAN</name>
<comment type="caution">
    <text evidence="2">The sequence shown here is derived from an EMBL/GenBank/DDBJ whole genome shotgun (WGS) entry which is preliminary data.</text>
</comment>
<proteinExistence type="predicted"/>
<dbReference type="EMBL" id="JAMZMM010000209">
    <property type="protein sequence ID" value="MCP2730516.1"/>
    <property type="molecule type" value="Genomic_DNA"/>
</dbReference>
<evidence type="ECO:0008006" key="4">
    <source>
        <dbReference type="Google" id="ProtNLM"/>
    </source>
</evidence>
<dbReference type="AlphaFoldDB" id="A0AAE3KP45"/>
<dbReference type="Gene3D" id="1.10.287.1490">
    <property type="match status" value="1"/>
</dbReference>
<evidence type="ECO:0000313" key="2">
    <source>
        <dbReference type="EMBL" id="MCP2730516.1"/>
    </source>
</evidence>
<keyword evidence="1" id="KW-0175">Coiled coil</keyword>
<dbReference type="RefSeq" id="WP_254013272.1">
    <property type="nucleotide sequence ID" value="NZ_JAMZMM010000209.1"/>
</dbReference>
<keyword evidence="3" id="KW-1185">Reference proteome</keyword>
<reference evidence="2" key="1">
    <citation type="submission" date="2022-06" db="EMBL/GenBank/DDBJ databases">
        <title>New cyanobacteria of genus Symplocastrum in benthos of Lake Baikal.</title>
        <authorList>
            <person name="Sorokovikova E."/>
            <person name="Tikhonova I."/>
            <person name="Krasnopeev A."/>
            <person name="Evseev P."/>
            <person name="Gladkikh A."/>
            <person name="Belykh O."/>
        </authorList>
    </citation>
    <scope>NUCLEOTIDE SEQUENCE</scope>
    <source>
        <strain evidence="2">BBK-W-15</strain>
    </source>
</reference>